<name>A0A0F8ZX87_9ZZZZ</name>
<reference evidence="1" key="1">
    <citation type="journal article" date="2015" name="Nature">
        <title>Complex archaea that bridge the gap between prokaryotes and eukaryotes.</title>
        <authorList>
            <person name="Spang A."/>
            <person name="Saw J.H."/>
            <person name="Jorgensen S.L."/>
            <person name="Zaremba-Niedzwiedzka K."/>
            <person name="Martijn J."/>
            <person name="Lind A.E."/>
            <person name="van Eijk R."/>
            <person name="Schleper C."/>
            <person name="Guy L."/>
            <person name="Ettema T.J."/>
        </authorList>
    </citation>
    <scope>NUCLEOTIDE SEQUENCE</scope>
</reference>
<accession>A0A0F8ZX87</accession>
<proteinExistence type="predicted"/>
<sequence length="34" mass="3858">MTIDPSYWPISGPDQDVYVSNLAKQVAKLRHTVK</sequence>
<comment type="caution">
    <text evidence="1">The sequence shown here is derived from an EMBL/GenBank/DDBJ whole genome shotgun (WGS) entry which is preliminary data.</text>
</comment>
<dbReference type="AlphaFoldDB" id="A0A0F8ZX87"/>
<gene>
    <name evidence="1" type="ORF">LCGC14_2917820</name>
</gene>
<dbReference type="EMBL" id="LAZR01057909">
    <property type="protein sequence ID" value="KKK71054.1"/>
    <property type="molecule type" value="Genomic_DNA"/>
</dbReference>
<organism evidence="1">
    <name type="scientific">marine sediment metagenome</name>
    <dbReference type="NCBI Taxonomy" id="412755"/>
    <lineage>
        <taxon>unclassified sequences</taxon>
        <taxon>metagenomes</taxon>
        <taxon>ecological metagenomes</taxon>
    </lineage>
</organism>
<protein>
    <submittedName>
        <fullName evidence="1">Uncharacterized protein</fullName>
    </submittedName>
</protein>
<feature type="non-terminal residue" evidence="1">
    <location>
        <position position="34"/>
    </location>
</feature>
<evidence type="ECO:0000313" key="1">
    <source>
        <dbReference type="EMBL" id="KKK71054.1"/>
    </source>
</evidence>